<evidence type="ECO:0000256" key="1">
    <source>
        <dbReference type="ARBA" id="ARBA00007613"/>
    </source>
</evidence>
<dbReference type="Gene3D" id="2.20.200.10">
    <property type="entry name" value="Outer membrane efflux proteins (OEP)"/>
    <property type="match status" value="1"/>
</dbReference>
<dbReference type="Gene3D" id="1.20.1600.10">
    <property type="entry name" value="Outer membrane efflux proteins (OEP)"/>
    <property type="match status" value="1"/>
</dbReference>
<dbReference type="EMBL" id="BMGH01000001">
    <property type="protein sequence ID" value="GGD11625.1"/>
    <property type="molecule type" value="Genomic_DNA"/>
</dbReference>
<evidence type="ECO:0000313" key="3">
    <source>
        <dbReference type="EMBL" id="GGD11625.1"/>
    </source>
</evidence>
<dbReference type="PROSITE" id="PS51257">
    <property type="entry name" value="PROKAR_LIPOPROTEIN"/>
    <property type="match status" value="1"/>
</dbReference>
<reference evidence="3" key="1">
    <citation type="journal article" date="2014" name="Int. J. Syst. Evol. Microbiol.">
        <title>Complete genome sequence of Corynebacterium casei LMG S-19264T (=DSM 44701T), isolated from a smear-ripened cheese.</title>
        <authorList>
            <consortium name="US DOE Joint Genome Institute (JGI-PGF)"/>
            <person name="Walter F."/>
            <person name="Albersmeier A."/>
            <person name="Kalinowski J."/>
            <person name="Ruckert C."/>
        </authorList>
    </citation>
    <scope>NUCLEOTIDE SEQUENCE</scope>
    <source>
        <strain evidence="3">CGMCC 1.12921</strain>
    </source>
</reference>
<gene>
    <name evidence="3" type="primary">oprN</name>
    <name evidence="3" type="ORF">GCM10011342_20560</name>
</gene>
<dbReference type="PANTHER" id="PTHR30203:SF25">
    <property type="entry name" value="OUTER MEMBRANE PROTEIN-RELATED"/>
    <property type="match status" value="1"/>
</dbReference>
<feature type="signal peptide" evidence="2">
    <location>
        <begin position="1"/>
        <end position="16"/>
    </location>
</feature>
<comment type="similarity">
    <text evidence="1 2">Belongs to the outer membrane factor (OMF) (TC 1.B.17) family.</text>
</comment>
<dbReference type="InterPro" id="IPR003423">
    <property type="entry name" value="OMP_efflux"/>
</dbReference>
<sequence length="481" mass="51395">MTRIAILSLLPMTLLAGCSIGPDYTAPPAHDIQVTDIMTTEADRIDVSLDVEMAWWDRFDDPVLSALMETAAGANTDVRLAAYRVEEARANRAIAQARRRPFLSGSSSASRAQASETAGGFGVTPGSSSIQNLFDLNVNLTWELDIFGRLLRLENAAEAQLEATEGDRRAVMVTVFAEIGIAYAELRGLQAQDAAAGRNIELASRIVDLTQQVVDQGLAADFDLVRARADVTELAARRHRLLAGQRAAAARIAFLTGQQPADVMESLLAAGPQMIPSARIPVGLPSDLLRRRPDIRAAERRAAAASELVGVEMTDLLPSFSLTGVAGLSAANVEDLFDAASQTWSLSGGARWSLFDSGAQRADIAIARSRLGAAGTEYEAIILNALAELETALAAYVYTAKELDGLVAARSNRERAYALALQRYNANTDTLFPALDAGLRLTALNADIAARQQDLLVAEISVYRALGGGWLAFENQGEGLE</sequence>
<keyword evidence="2" id="KW-0812">Transmembrane</keyword>
<protein>
    <submittedName>
        <fullName evidence="3">Multidrug efflux outer membrane protein OprN</fullName>
    </submittedName>
</protein>
<dbReference type="NCBIfam" id="TIGR01845">
    <property type="entry name" value="outer_NodT"/>
    <property type="match status" value="1"/>
</dbReference>
<dbReference type="AlphaFoldDB" id="A0A8J2V2L7"/>
<dbReference type="PANTHER" id="PTHR30203">
    <property type="entry name" value="OUTER MEMBRANE CATION EFFLUX PROTEIN"/>
    <property type="match status" value="1"/>
</dbReference>
<dbReference type="GO" id="GO:0005886">
    <property type="term" value="C:plasma membrane"/>
    <property type="evidence" value="ECO:0007669"/>
    <property type="project" value="UniProtKB-SubCell"/>
</dbReference>
<dbReference type="Proteomes" id="UP000613582">
    <property type="component" value="Unassembled WGS sequence"/>
</dbReference>
<dbReference type="Pfam" id="PF02321">
    <property type="entry name" value="OEP"/>
    <property type="match status" value="2"/>
</dbReference>
<keyword evidence="4" id="KW-1185">Reference proteome</keyword>
<dbReference type="RefSeq" id="WP_188158507.1">
    <property type="nucleotide sequence ID" value="NZ_BMGH01000001.1"/>
</dbReference>
<comment type="subcellular location">
    <subcellularLocation>
        <location evidence="2">Cell membrane</location>
        <topology evidence="2">Lipid-anchor</topology>
    </subcellularLocation>
</comment>
<proteinExistence type="inferred from homology"/>
<evidence type="ECO:0000256" key="2">
    <source>
        <dbReference type="RuleBase" id="RU362097"/>
    </source>
</evidence>
<dbReference type="InterPro" id="IPR010131">
    <property type="entry name" value="MdtP/NodT-like"/>
</dbReference>
<reference evidence="3" key="2">
    <citation type="submission" date="2020-09" db="EMBL/GenBank/DDBJ databases">
        <authorList>
            <person name="Sun Q."/>
            <person name="Zhou Y."/>
        </authorList>
    </citation>
    <scope>NUCLEOTIDE SEQUENCE</scope>
    <source>
        <strain evidence="3">CGMCC 1.12921</strain>
    </source>
</reference>
<feature type="chain" id="PRO_5035339998" evidence="2">
    <location>
        <begin position="17"/>
        <end position="481"/>
    </location>
</feature>
<keyword evidence="2" id="KW-0564">Palmitate</keyword>
<organism evidence="3 4">
    <name type="scientific">Aquisalinus flavus</name>
    <dbReference type="NCBI Taxonomy" id="1526572"/>
    <lineage>
        <taxon>Bacteria</taxon>
        <taxon>Pseudomonadati</taxon>
        <taxon>Pseudomonadota</taxon>
        <taxon>Alphaproteobacteria</taxon>
        <taxon>Parvularculales</taxon>
        <taxon>Parvularculaceae</taxon>
        <taxon>Aquisalinus</taxon>
    </lineage>
</organism>
<dbReference type="SUPFAM" id="SSF56954">
    <property type="entry name" value="Outer membrane efflux proteins (OEP)"/>
    <property type="match status" value="1"/>
</dbReference>
<name>A0A8J2V2L7_9PROT</name>
<keyword evidence="2" id="KW-1134">Transmembrane beta strand</keyword>
<keyword evidence="2" id="KW-0472">Membrane</keyword>
<dbReference type="GO" id="GO:0015562">
    <property type="term" value="F:efflux transmembrane transporter activity"/>
    <property type="evidence" value="ECO:0007669"/>
    <property type="project" value="InterPro"/>
</dbReference>
<comment type="caution">
    <text evidence="3">The sequence shown here is derived from an EMBL/GenBank/DDBJ whole genome shotgun (WGS) entry which is preliminary data.</text>
</comment>
<accession>A0A8J2V2L7</accession>
<keyword evidence="2" id="KW-0732">Signal</keyword>
<keyword evidence="2" id="KW-0449">Lipoprotein</keyword>
<evidence type="ECO:0000313" key="4">
    <source>
        <dbReference type="Proteomes" id="UP000613582"/>
    </source>
</evidence>